<dbReference type="Pfam" id="PF00069">
    <property type="entry name" value="Pkinase"/>
    <property type="match status" value="1"/>
</dbReference>
<protein>
    <recommendedName>
        <fullName evidence="1">Protein kinase domain-containing protein</fullName>
    </recommendedName>
</protein>
<dbReference type="GO" id="GO:0004674">
    <property type="term" value="F:protein serine/threonine kinase activity"/>
    <property type="evidence" value="ECO:0007669"/>
    <property type="project" value="TreeGrafter"/>
</dbReference>
<dbReference type="AlphaFoldDB" id="A0A1V9ZFT4"/>
<dbReference type="InterPro" id="IPR051681">
    <property type="entry name" value="Ser/Thr_Kinases-Pseudokinases"/>
</dbReference>
<evidence type="ECO:0000313" key="3">
    <source>
        <dbReference type="Proteomes" id="UP000243579"/>
    </source>
</evidence>
<dbReference type="STRING" id="1202772.A0A1V9ZFT4"/>
<dbReference type="EMBL" id="JNBR01000127">
    <property type="protein sequence ID" value="OQR96856.1"/>
    <property type="molecule type" value="Genomic_DNA"/>
</dbReference>
<accession>A0A1V9ZFT4</accession>
<keyword evidence="3" id="KW-1185">Reference proteome</keyword>
<dbReference type="Proteomes" id="UP000243579">
    <property type="component" value="Unassembled WGS sequence"/>
</dbReference>
<dbReference type="InterPro" id="IPR011009">
    <property type="entry name" value="Kinase-like_dom_sf"/>
</dbReference>
<dbReference type="Gene3D" id="1.10.510.10">
    <property type="entry name" value="Transferase(Phosphotransferase) domain 1"/>
    <property type="match status" value="1"/>
</dbReference>
<dbReference type="GO" id="GO:0005524">
    <property type="term" value="F:ATP binding"/>
    <property type="evidence" value="ECO:0007669"/>
    <property type="project" value="InterPro"/>
</dbReference>
<evidence type="ECO:0000259" key="1">
    <source>
        <dbReference type="PROSITE" id="PS50011"/>
    </source>
</evidence>
<organism evidence="2 3">
    <name type="scientific">Achlya hypogyna</name>
    <name type="common">Oomycete</name>
    <name type="synonym">Protoachlya hypogyna</name>
    <dbReference type="NCBI Taxonomy" id="1202772"/>
    <lineage>
        <taxon>Eukaryota</taxon>
        <taxon>Sar</taxon>
        <taxon>Stramenopiles</taxon>
        <taxon>Oomycota</taxon>
        <taxon>Saprolegniomycetes</taxon>
        <taxon>Saprolegniales</taxon>
        <taxon>Achlyaceae</taxon>
        <taxon>Achlya</taxon>
    </lineage>
</organism>
<reference evidence="2 3" key="1">
    <citation type="journal article" date="2014" name="Genome Biol. Evol.">
        <title>The secreted proteins of Achlya hypogyna and Thraustotheca clavata identify the ancestral oomycete secretome and reveal gene acquisitions by horizontal gene transfer.</title>
        <authorList>
            <person name="Misner I."/>
            <person name="Blouin N."/>
            <person name="Leonard G."/>
            <person name="Richards T.A."/>
            <person name="Lane C.E."/>
        </authorList>
    </citation>
    <scope>NUCLEOTIDE SEQUENCE [LARGE SCALE GENOMIC DNA]</scope>
    <source>
        <strain evidence="2 3">ATCC 48635</strain>
    </source>
</reference>
<sequence>MTFPNLTPSSTPMTRGLFYETGPGDLKVYLKTLPKYASSNVRLLFDKEIALHQQLQHANIVKLYDAVPSMEEVPVMIFEYMNEGSLESHLNGDATSFSWERKVGIVCDIAAAISFLHANDLTHGNLLPSHVLLDSAKPTKITGLCSNEQADSQLEISAVQLDVMSCLYVAPEVVLDDTSSDPPADVFALGCLMWTVDLMAEIYSTHTDKKIEFHHLMEWITSGTFDAVPREFSVDCPDWYVALAKECMLFDPSARPTIDAVLDRLAAAP</sequence>
<evidence type="ECO:0000313" key="2">
    <source>
        <dbReference type="EMBL" id="OQR96856.1"/>
    </source>
</evidence>
<dbReference type="PROSITE" id="PS50011">
    <property type="entry name" value="PROTEIN_KINASE_DOM"/>
    <property type="match status" value="1"/>
</dbReference>
<gene>
    <name evidence="2" type="ORF">ACHHYP_13215</name>
</gene>
<dbReference type="InterPro" id="IPR000719">
    <property type="entry name" value="Prot_kinase_dom"/>
</dbReference>
<feature type="domain" description="Protein kinase" evidence="1">
    <location>
        <begin position="1"/>
        <end position="269"/>
    </location>
</feature>
<dbReference type="CDD" id="cd00180">
    <property type="entry name" value="PKc"/>
    <property type="match status" value="1"/>
</dbReference>
<comment type="caution">
    <text evidence="2">The sequence shown here is derived from an EMBL/GenBank/DDBJ whole genome shotgun (WGS) entry which is preliminary data.</text>
</comment>
<dbReference type="PIRSF" id="PIRSF000654">
    <property type="entry name" value="Integrin-linked_kinase"/>
    <property type="match status" value="1"/>
</dbReference>
<dbReference type="OrthoDB" id="4062651at2759"/>
<dbReference type="SUPFAM" id="SSF56112">
    <property type="entry name" value="Protein kinase-like (PK-like)"/>
    <property type="match status" value="1"/>
</dbReference>
<proteinExistence type="predicted"/>
<name>A0A1V9ZFT4_ACHHY</name>
<dbReference type="PANTHER" id="PTHR44329">
    <property type="entry name" value="SERINE/THREONINE-PROTEIN KINASE TNNI3K-RELATED"/>
    <property type="match status" value="1"/>
</dbReference>